<evidence type="ECO:0000313" key="3">
    <source>
        <dbReference type="Proteomes" id="UP001221142"/>
    </source>
</evidence>
<name>A0AAD7BZ43_9AGAR</name>
<proteinExistence type="predicted"/>
<feature type="compositionally biased region" description="Basic residues" evidence="1">
    <location>
        <begin position="51"/>
        <end position="68"/>
    </location>
</feature>
<accession>A0AAD7BZ43</accession>
<evidence type="ECO:0000256" key="1">
    <source>
        <dbReference type="SAM" id="MobiDB-lite"/>
    </source>
</evidence>
<feature type="region of interest" description="Disordered" evidence="1">
    <location>
        <begin position="1"/>
        <end position="74"/>
    </location>
</feature>
<sequence length="589" mass="66123">MSTTRRQSGRLAKQRESIANAKLVATNDTDSEDEHSASEASEYGEQDRPSKRQKLVKSAPAKRTKKSSKSADKTHDLTSMPLDVLFEALIALARTNHIVREHLLSKGASGVWRTSRENADGPDCPEDLSEQQWVHLLYGEAWCKSCDAKNIQRVDFGLRRRACTSCLKSNLVVTSSFKRRFPDLDPSILELLPYTNIGGSAHGHASRSKFYWRADIEEMEQTLAVYERDIMMRKVDARKRLEEFKDKRIALVKSIAEHSQLCINWSSESAERRRADGDTKIAERYEAIKAKFLELGYAAADIASIKYYVRQPTALTDRIWKKIRPELEHTIVDERDRRLKQERAARIKTRIAFVQDAYKATKKSMVPTQWRHLPGLFEVVQSPAFQQVINAPDDVDVGAAHFADAVNSLPDFLVEWTVARKKHLNRLMDIALESESGTTGSPTSLPDIGRLNLATSVFKCQQDYCRGYGSNPSTYNPCIIGWDAAGAHHCDHKYTFYWPGRGIDLVETVLHFSKQGSVAAASLVALAGLGAEHATCEEMDARGLLFRCNICTPRKIPGNQVAYDVFTWRNASVMADIHCSGSGADQATR</sequence>
<evidence type="ECO:0000313" key="2">
    <source>
        <dbReference type="EMBL" id="KAJ7634738.1"/>
    </source>
</evidence>
<keyword evidence="3" id="KW-1185">Reference proteome</keyword>
<reference evidence="2" key="1">
    <citation type="submission" date="2023-03" db="EMBL/GenBank/DDBJ databases">
        <title>Massive genome expansion in bonnet fungi (Mycena s.s.) driven by repeated elements and novel gene families across ecological guilds.</title>
        <authorList>
            <consortium name="Lawrence Berkeley National Laboratory"/>
            <person name="Harder C.B."/>
            <person name="Miyauchi S."/>
            <person name="Viragh M."/>
            <person name="Kuo A."/>
            <person name="Thoen E."/>
            <person name="Andreopoulos B."/>
            <person name="Lu D."/>
            <person name="Skrede I."/>
            <person name="Drula E."/>
            <person name="Henrissat B."/>
            <person name="Morin E."/>
            <person name="Kohler A."/>
            <person name="Barry K."/>
            <person name="LaButti K."/>
            <person name="Morin E."/>
            <person name="Salamov A."/>
            <person name="Lipzen A."/>
            <person name="Mereny Z."/>
            <person name="Hegedus B."/>
            <person name="Baldrian P."/>
            <person name="Stursova M."/>
            <person name="Weitz H."/>
            <person name="Taylor A."/>
            <person name="Grigoriev I.V."/>
            <person name="Nagy L.G."/>
            <person name="Martin F."/>
            <person name="Kauserud H."/>
        </authorList>
    </citation>
    <scope>NUCLEOTIDE SEQUENCE</scope>
    <source>
        <strain evidence="2">9284</strain>
    </source>
</reference>
<dbReference type="AlphaFoldDB" id="A0AAD7BZ43"/>
<comment type="caution">
    <text evidence="2">The sequence shown here is derived from an EMBL/GenBank/DDBJ whole genome shotgun (WGS) entry which is preliminary data.</text>
</comment>
<dbReference type="EMBL" id="JARKIF010000007">
    <property type="protein sequence ID" value="KAJ7634738.1"/>
    <property type="molecule type" value="Genomic_DNA"/>
</dbReference>
<gene>
    <name evidence="2" type="ORF">FB45DRAFT_473064</name>
</gene>
<dbReference type="Proteomes" id="UP001221142">
    <property type="component" value="Unassembled WGS sequence"/>
</dbReference>
<protein>
    <submittedName>
        <fullName evidence="2">Uncharacterized protein</fullName>
    </submittedName>
</protein>
<organism evidence="2 3">
    <name type="scientific">Roridomyces roridus</name>
    <dbReference type="NCBI Taxonomy" id="1738132"/>
    <lineage>
        <taxon>Eukaryota</taxon>
        <taxon>Fungi</taxon>
        <taxon>Dikarya</taxon>
        <taxon>Basidiomycota</taxon>
        <taxon>Agaricomycotina</taxon>
        <taxon>Agaricomycetes</taxon>
        <taxon>Agaricomycetidae</taxon>
        <taxon>Agaricales</taxon>
        <taxon>Marasmiineae</taxon>
        <taxon>Mycenaceae</taxon>
        <taxon>Roridomyces</taxon>
    </lineage>
</organism>